<gene>
    <name evidence="3" type="ORF">SAMN05192558_101192</name>
</gene>
<feature type="transmembrane region" description="Helical" evidence="1">
    <location>
        <begin position="144"/>
        <end position="161"/>
    </location>
</feature>
<dbReference type="STRING" id="504798.SAMN05421871_103678"/>
<dbReference type="AlphaFoldDB" id="A0A1H0F1L7"/>
<dbReference type="GO" id="GO:0004175">
    <property type="term" value="F:endopeptidase activity"/>
    <property type="evidence" value="ECO:0007669"/>
    <property type="project" value="UniProtKB-ARBA"/>
</dbReference>
<dbReference type="EMBL" id="FNJB01000001">
    <property type="protein sequence ID" value="SDN88429.1"/>
    <property type="molecule type" value="Genomic_DNA"/>
</dbReference>
<protein>
    <recommendedName>
        <fullName evidence="2">CAAX prenyl protease 2/Lysostaphin resistance protein A-like domain-containing protein</fullName>
    </recommendedName>
</protein>
<dbReference type="PANTHER" id="PTHR43592:SF15">
    <property type="entry name" value="CAAX AMINO TERMINAL PROTEASE FAMILY PROTEIN"/>
    <property type="match status" value="1"/>
</dbReference>
<feature type="domain" description="CAAX prenyl protease 2/Lysostaphin resistance protein A-like" evidence="2">
    <location>
        <begin position="149"/>
        <end position="238"/>
    </location>
</feature>
<feature type="transmembrane region" description="Helical" evidence="1">
    <location>
        <begin position="102"/>
        <end position="124"/>
    </location>
</feature>
<evidence type="ECO:0000313" key="4">
    <source>
        <dbReference type="Proteomes" id="UP000199651"/>
    </source>
</evidence>
<dbReference type="GO" id="GO:0080120">
    <property type="term" value="P:CAAX-box protein maturation"/>
    <property type="evidence" value="ECO:0007669"/>
    <property type="project" value="UniProtKB-ARBA"/>
</dbReference>
<dbReference type="Proteomes" id="UP000199651">
    <property type="component" value="Unassembled WGS sequence"/>
</dbReference>
<keyword evidence="1" id="KW-0812">Transmembrane</keyword>
<feature type="transmembrane region" description="Helical" evidence="1">
    <location>
        <begin position="237"/>
        <end position="254"/>
    </location>
</feature>
<proteinExistence type="predicted"/>
<keyword evidence="1" id="KW-1133">Transmembrane helix</keyword>
<organism evidence="3 4">
    <name type="scientific">Actinokineospora alba</name>
    <dbReference type="NCBI Taxonomy" id="504798"/>
    <lineage>
        <taxon>Bacteria</taxon>
        <taxon>Bacillati</taxon>
        <taxon>Actinomycetota</taxon>
        <taxon>Actinomycetes</taxon>
        <taxon>Pseudonocardiales</taxon>
        <taxon>Pseudonocardiaceae</taxon>
        <taxon>Actinokineospora</taxon>
    </lineage>
</organism>
<feature type="transmembrane region" description="Helical" evidence="1">
    <location>
        <begin position="21"/>
        <end position="46"/>
    </location>
</feature>
<evidence type="ECO:0000259" key="2">
    <source>
        <dbReference type="Pfam" id="PF02517"/>
    </source>
</evidence>
<feature type="transmembrane region" description="Helical" evidence="1">
    <location>
        <begin position="58"/>
        <end position="81"/>
    </location>
</feature>
<evidence type="ECO:0000313" key="3">
    <source>
        <dbReference type="EMBL" id="SDN88429.1"/>
    </source>
</evidence>
<dbReference type="InterPro" id="IPR003675">
    <property type="entry name" value="Rce1/LyrA-like_dom"/>
</dbReference>
<feature type="transmembrane region" description="Helical" evidence="1">
    <location>
        <begin position="182"/>
        <end position="200"/>
    </location>
</feature>
<evidence type="ECO:0000256" key="1">
    <source>
        <dbReference type="SAM" id="Phobius"/>
    </source>
</evidence>
<sequence>MRKELSLTTVEAPPARDRRSGLLMLAVFAAAQVVWVVSAVLVLVPFSVGDGPLPLPALVALLVVPTALAAVAAVVGTALLGSGPRPGRVPRELAFRWSPRDVGLGVAIGAGGLVVTIPAAAAWSAWVGADEANSAVGEAFDGRTLAPATAVAVFLVVWLLAPLGEEILFRGVLWRALEHWRWNRWVIFAVTSAVFSIAHMELLRTPLLLVISIPVGLARMFTGNLLTSVIAHQTNNFLPALALLLITTGALPVNPGG</sequence>
<dbReference type="Pfam" id="PF02517">
    <property type="entry name" value="Rce1-like"/>
    <property type="match status" value="1"/>
</dbReference>
<keyword evidence="4" id="KW-1185">Reference proteome</keyword>
<accession>A0A1H0F1L7</accession>
<name>A0A1H0F1L7_9PSEU</name>
<keyword evidence="1" id="KW-0472">Membrane</keyword>
<reference evidence="4" key="1">
    <citation type="submission" date="2016-10" db="EMBL/GenBank/DDBJ databases">
        <authorList>
            <person name="Varghese N."/>
            <person name="Submissions S."/>
        </authorList>
    </citation>
    <scope>NUCLEOTIDE SEQUENCE [LARGE SCALE GENOMIC DNA]</scope>
    <source>
        <strain evidence="4">IBRC-M 10655</strain>
    </source>
</reference>
<dbReference type="PANTHER" id="PTHR43592">
    <property type="entry name" value="CAAX AMINO TERMINAL PROTEASE"/>
    <property type="match status" value="1"/>
</dbReference>
<feature type="transmembrane region" description="Helical" evidence="1">
    <location>
        <begin position="206"/>
        <end position="225"/>
    </location>
</feature>